<dbReference type="PANTHER" id="PTHR31111">
    <property type="entry name" value="BNAA05G37150D PROTEIN-RELATED"/>
    <property type="match status" value="1"/>
</dbReference>
<dbReference type="Pfam" id="PF00646">
    <property type="entry name" value="F-box"/>
    <property type="match status" value="1"/>
</dbReference>
<dbReference type="InterPro" id="IPR013187">
    <property type="entry name" value="F-box-assoc_dom_typ3"/>
</dbReference>
<dbReference type="InterPro" id="IPR017451">
    <property type="entry name" value="F-box-assoc_interact_dom"/>
</dbReference>
<dbReference type="Gene3D" id="1.20.1280.50">
    <property type="match status" value="1"/>
</dbReference>
<dbReference type="SUPFAM" id="SSF81383">
    <property type="entry name" value="F-box domain"/>
    <property type="match status" value="1"/>
</dbReference>
<evidence type="ECO:0000313" key="2">
    <source>
        <dbReference type="EMBL" id="MPA57176.1"/>
    </source>
</evidence>
<name>A0A5B7AMX9_DAVIN</name>
<dbReference type="Pfam" id="PF08268">
    <property type="entry name" value="FBA_3"/>
    <property type="match status" value="1"/>
</dbReference>
<feature type="domain" description="F-box" evidence="1">
    <location>
        <begin position="6"/>
        <end position="52"/>
    </location>
</feature>
<dbReference type="AlphaFoldDB" id="A0A5B7AMX9"/>
<dbReference type="CDD" id="cd22157">
    <property type="entry name" value="F-box_AtFBW1-like"/>
    <property type="match status" value="1"/>
</dbReference>
<reference evidence="2" key="1">
    <citation type="submission" date="2019-08" db="EMBL/GenBank/DDBJ databases">
        <title>Reference gene set and small RNA set construction with multiple tissues from Davidia involucrata Baill.</title>
        <authorList>
            <person name="Yang H."/>
            <person name="Zhou C."/>
            <person name="Li G."/>
            <person name="Wang J."/>
            <person name="Gao P."/>
            <person name="Wang M."/>
            <person name="Wang R."/>
            <person name="Zhao Y."/>
        </authorList>
    </citation>
    <scope>NUCLEOTIDE SEQUENCE</scope>
    <source>
        <tissue evidence="2">Mixed with DoveR01_LX</tissue>
    </source>
</reference>
<evidence type="ECO:0000259" key="1">
    <source>
        <dbReference type="PROSITE" id="PS50181"/>
    </source>
</evidence>
<dbReference type="NCBIfam" id="TIGR01640">
    <property type="entry name" value="F_box_assoc_1"/>
    <property type="match status" value="1"/>
</dbReference>
<dbReference type="EMBL" id="GHES01026617">
    <property type="protein sequence ID" value="MPA57176.1"/>
    <property type="molecule type" value="Transcribed_RNA"/>
</dbReference>
<dbReference type="PANTHER" id="PTHR31111:SF138">
    <property type="entry name" value="F-BOX ASSOCIATED DOMAIN-CONTAINING PROTEIN"/>
    <property type="match status" value="1"/>
</dbReference>
<dbReference type="InterPro" id="IPR036047">
    <property type="entry name" value="F-box-like_dom_sf"/>
</dbReference>
<sequence length="390" mass="44240">MDVEEIEGIGFLPRDLIIDILSRLPVKVLHRFKFVSKRWRSLISFDPHFKNLHCIRSKGSPKLLLTRYDYMYNFDAMRFESTVHFTVIDVFDKSFYNHFTAHVPDAGCFTISCCNLACLISYKTIHVCNPSTQEFVKLPDLQGRTFDPVVGFGYLAPANAYKLAILAVRGYIFDDEYGEIPYDNDMGCDIFTIPEGGPISSGYWRDIGDLPCLVEKRNGVSVDGVIYWMACEGSNDALDKKIVCLDLSNEEFGIICCPHGDLDPSSRVMGLAELKGFLGFAIYMSDISSLDIWMLKDHTSHIWVKECRIDLFPVNAYTEILGFIPLNDCNAEMLVWSLGESLLYYYNIKNEKLSAVKELNVQGPASLCLYFDSFVSLGTILRLRRSLLDA</sequence>
<gene>
    <name evidence="2" type="ORF">Din_026617</name>
</gene>
<dbReference type="InterPro" id="IPR001810">
    <property type="entry name" value="F-box_dom"/>
</dbReference>
<organism evidence="2">
    <name type="scientific">Davidia involucrata</name>
    <name type="common">Dove tree</name>
    <dbReference type="NCBI Taxonomy" id="16924"/>
    <lineage>
        <taxon>Eukaryota</taxon>
        <taxon>Viridiplantae</taxon>
        <taxon>Streptophyta</taxon>
        <taxon>Embryophyta</taxon>
        <taxon>Tracheophyta</taxon>
        <taxon>Spermatophyta</taxon>
        <taxon>Magnoliopsida</taxon>
        <taxon>eudicotyledons</taxon>
        <taxon>Gunneridae</taxon>
        <taxon>Pentapetalae</taxon>
        <taxon>asterids</taxon>
        <taxon>Cornales</taxon>
        <taxon>Nyssaceae</taxon>
        <taxon>Davidia</taxon>
    </lineage>
</organism>
<accession>A0A5B7AMX9</accession>
<dbReference type="PROSITE" id="PS50181">
    <property type="entry name" value="FBOX"/>
    <property type="match status" value="1"/>
</dbReference>
<proteinExistence type="predicted"/>
<protein>
    <recommendedName>
        <fullName evidence="1">F-box domain-containing protein</fullName>
    </recommendedName>
</protein>
<dbReference type="SMART" id="SM00256">
    <property type="entry name" value="FBOX"/>
    <property type="match status" value="1"/>
</dbReference>